<dbReference type="PANTHER" id="PTHR43441:SF10">
    <property type="entry name" value="ACETYLTRANSFERASE"/>
    <property type="match status" value="1"/>
</dbReference>
<dbReference type="Pfam" id="PF13302">
    <property type="entry name" value="Acetyltransf_3"/>
    <property type="match status" value="1"/>
</dbReference>
<dbReference type="Gene3D" id="3.40.630.30">
    <property type="match status" value="1"/>
</dbReference>
<comment type="caution">
    <text evidence="3">The sequence shown here is derived from an EMBL/GenBank/DDBJ whole genome shotgun (WGS) entry which is preliminary data.</text>
</comment>
<feature type="region of interest" description="Disordered" evidence="1">
    <location>
        <begin position="159"/>
        <end position="178"/>
    </location>
</feature>
<dbReference type="InterPro" id="IPR000182">
    <property type="entry name" value="GNAT_dom"/>
</dbReference>
<protein>
    <submittedName>
        <fullName evidence="3">Acetyltransferase</fullName>
    </submittedName>
</protein>
<proteinExistence type="predicted"/>
<dbReference type="RefSeq" id="WP_189109591.1">
    <property type="nucleotide sequence ID" value="NZ_BMMV01000016.1"/>
</dbReference>
<gene>
    <name evidence="3" type="ORF">GCM10011583_47990</name>
</gene>
<dbReference type="PROSITE" id="PS51186">
    <property type="entry name" value="GNAT"/>
    <property type="match status" value="1"/>
</dbReference>
<evidence type="ECO:0000259" key="2">
    <source>
        <dbReference type="PROSITE" id="PS51186"/>
    </source>
</evidence>
<evidence type="ECO:0000313" key="3">
    <source>
        <dbReference type="EMBL" id="GGK10273.1"/>
    </source>
</evidence>
<dbReference type="Proteomes" id="UP000660265">
    <property type="component" value="Unassembled WGS sequence"/>
</dbReference>
<evidence type="ECO:0000313" key="4">
    <source>
        <dbReference type="Proteomes" id="UP000660265"/>
    </source>
</evidence>
<feature type="compositionally biased region" description="Basic and acidic residues" evidence="1">
    <location>
        <begin position="169"/>
        <end position="178"/>
    </location>
</feature>
<evidence type="ECO:0000256" key="1">
    <source>
        <dbReference type="SAM" id="MobiDB-lite"/>
    </source>
</evidence>
<keyword evidence="4" id="KW-1185">Reference proteome</keyword>
<dbReference type="InterPro" id="IPR051908">
    <property type="entry name" value="Ribosomal_N-acetyltransferase"/>
</dbReference>
<dbReference type="SUPFAM" id="SSF55729">
    <property type="entry name" value="Acyl-CoA N-acyltransferases (Nat)"/>
    <property type="match status" value="1"/>
</dbReference>
<dbReference type="PANTHER" id="PTHR43441">
    <property type="entry name" value="RIBOSOMAL-PROTEIN-SERINE ACETYLTRANSFERASE"/>
    <property type="match status" value="1"/>
</dbReference>
<feature type="domain" description="N-acetyltransferase" evidence="2">
    <location>
        <begin position="17"/>
        <end position="178"/>
    </location>
</feature>
<dbReference type="EMBL" id="BMMV01000016">
    <property type="protein sequence ID" value="GGK10273.1"/>
    <property type="molecule type" value="Genomic_DNA"/>
</dbReference>
<dbReference type="InterPro" id="IPR016181">
    <property type="entry name" value="Acyl_CoA_acyltransferase"/>
</dbReference>
<reference evidence="4" key="1">
    <citation type="journal article" date="2019" name="Int. J. Syst. Evol. Microbiol.">
        <title>The Global Catalogue of Microorganisms (GCM) 10K type strain sequencing project: providing services to taxonomists for standard genome sequencing and annotation.</title>
        <authorList>
            <consortium name="The Broad Institute Genomics Platform"/>
            <consortium name="The Broad Institute Genome Sequencing Center for Infectious Disease"/>
            <person name="Wu L."/>
            <person name="Ma J."/>
        </authorList>
    </citation>
    <scope>NUCLEOTIDE SEQUENCE [LARGE SCALE GENOMIC DNA]</scope>
    <source>
        <strain evidence="4">CGMCC 4.7275</strain>
    </source>
</reference>
<organism evidence="3 4">
    <name type="scientific">Streptomyces camponoticapitis</name>
    <dbReference type="NCBI Taxonomy" id="1616125"/>
    <lineage>
        <taxon>Bacteria</taxon>
        <taxon>Bacillati</taxon>
        <taxon>Actinomycetota</taxon>
        <taxon>Actinomycetes</taxon>
        <taxon>Kitasatosporales</taxon>
        <taxon>Streptomycetaceae</taxon>
        <taxon>Streptomyces</taxon>
    </lineage>
</organism>
<dbReference type="CDD" id="cd04301">
    <property type="entry name" value="NAT_SF"/>
    <property type="match status" value="1"/>
</dbReference>
<name>A0ABQ2EIL9_9ACTN</name>
<sequence length="178" mass="20076">MTVELRAGPTPAGAPALDLRPWDDTGIQPLIDIYRDPALRRWTRIPVTGVEDAMHWLELQRDGWRTGERLSFAVRESDRIVGHVVVKRSAAHDDRAEVGYWTAAEARGRGIATRALETLTDWAFTTLAGLTRLELLHQIDNRASCRVAQKSGYTYHQTLPARPPFPLDGHQHVREAPR</sequence>
<accession>A0ABQ2EIL9</accession>